<dbReference type="PANTHER" id="PTHR30589:SF0">
    <property type="entry name" value="PHOSPHATIDYLGLYCEROL--PROLIPOPROTEIN DIACYLGLYCERYL TRANSFERASE"/>
    <property type="match status" value="1"/>
</dbReference>
<feature type="transmembrane region" description="Helical" evidence="7">
    <location>
        <begin position="35"/>
        <end position="55"/>
    </location>
</feature>
<protein>
    <recommendedName>
        <fullName evidence="7">Phosphatidylglycerol--prolipoprotein diacylglyceryl transferase</fullName>
        <ecNumber evidence="7">2.5.1.145</ecNumber>
    </recommendedName>
</protein>
<gene>
    <name evidence="7" type="primary">lgt</name>
    <name evidence="9" type="ORF">RF007C_05455</name>
</gene>
<feature type="region of interest" description="Disordered" evidence="8">
    <location>
        <begin position="318"/>
        <end position="405"/>
    </location>
</feature>
<organism evidence="9 10">
    <name type="scientific">Ruminococcus flavefaciens 007c</name>
    <dbReference type="NCBI Taxonomy" id="1341157"/>
    <lineage>
        <taxon>Bacteria</taxon>
        <taxon>Bacillati</taxon>
        <taxon>Bacillota</taxon>
        <taxon>Clostridia</taxon>
        <taxon>Eubacteriales</taxon>
        <taxon>Oscillospiraceae</taxon>
        <taxon>Ruminococcus</taxon>
    </lineage>
</organism>
<comment type="similarity">
    <text evidence="1 7">Belongs to the Lgt family.</text>
</comment>
<dbReference type="Pfam" id="PF01790">
    <property type="entry name" value="LGT"/>
    <property type="match status" value="1"/>
</dbReference>
<keyword evidence="5 7" id="KW-1133">Transmembrane helix</keyword>
<evidence type="ECO:0000313" key="10">
    <source>
        <dbReference type="Proteomes" id="UP000019365"/>
    </source>
</evidence>
<comment type="catalytic activity">
    <reaction evidence="7">
        <text>L-cysteinyl-[prolipoprotein] + a 1,2-diacyl-sn-glycero-3-phospho-(1'-sn-glycerol) = an S-1,2-diacyl-sn-glyceryl-L-cysteinyl-[prolipoprotein] + sn-glycerol 1-phosphate + H(+)</text>
        <dbReference type="Rhea" id="RHEA:56712"/>
        <dbReference type="Rhea" id="RHEA-COMP:14679"/>
        <dbReference type="Rhea" id="RHEA-COMP:14680"/>
        <dbReference type="ChEBI" id="CHEBI:15378"/>
        <dbReference type="ChEBI" id="CHEBI:29950"/>
        <dbReference type="ChEBI" id="CHEBI:57685"/>
        <dbReference type="ChEBI" id="CHEBI:64716"/>
        <dbReference type="ChEBI" id="CHEBI:140658"/>
        <dbReference type="EC" id="2.5.1.145"/>
    </reaction>
</comment>
<evidence type="ECO:0000313" key="9">
    <source>
        <dbReference type="EMBL" id="EWM55120.1"/>
    </source>
</evidence>
<sequence>MNETTLLEPHEIRFPELGWKFSIDPTAFTVFGIQIQWYGILITIGLILALIYVLPKTKRFGIDPDRAIDVIIGGVIGGIIGARLYYVLMRWDEYKWDLKAIINTRQGGLAIYGGIIGAFLVGYIIARIRKVRALPMLDVTVLGLLIGQGIGRWGNFVNQEAFGTNTGSFLGMTGGTIQRTIADGMSMDGDMYKNGLEMLWEKPVHPCFLYESVWCLLGFVILAFLSKRRKYDGQIFLMYLAWYGAERFLVEGLRTDSLMLGNIRVSQALSAIIFVVSVILQIIFFIRRKRDPECFELYSNTEESHKLIEESRRKRMGISKEDAKAGSSDDDEDLDIFNDDDDDFDEDELGAENSILGGDDDDDEDDENDEFVPHIAGENTDSENADDESDDDTEDEASDDNKEDK</sequence>
<keyword evidence="4 7" id="KW-0812">Transmembrane</keyword>
<reference evidence="9 10" key="1">
    <citation type="journal article" date="2014" name="PLoS ONE">
        <title>Rumen cellulosomics: divergent fiber-degrading strategies revealed by comparative genome-wide analysis of six ruminococcal strains.</title>
        <authorList>
            <person name="Dassa B."/>
            <person name="Borovok I."/>
            <person name="Ruimy-Israeli V."/>
            <person name="Lamed R."/>
            <person name="Flint H.J."/>
            <person name="Duncan S.H."/>
            <person name="Henrissat B."/>
            <person name="Coutinho P."/>
            <person name="Morrison M."/>
            <person name="Mosoni P."/>
            <person name="Yeoman C.J."/>
            <person name="White B.A."/>
            <person name="Bayer E.A."/>
        </authorList>
    </citation>
    <scope>NUCLEOTIDE SEQUENCE [LARGE SCALE GENOMIC DNA]</scope>
    <source>
        <strain evidence="9 10">007c</strain>
    </source>
</reference>
<keyword evidence="10" id="KW-1185">Reference proteome</keyword>
<keyword evidence="6 7" id="KW-0472">Membrane</keyword>
<dbReference type="GO" id="GO:0042158">
    <property type="term" value="P:lipoprotein biosynthetic process"/>
    <property type="evidence" value="ECO:0007669"/>
    <property type="project" value="UniProtKB-UniRule"/>
</dbReference>
<dbReference type="PANTHER" id="PTHR30589">
    <property type="entry name" value="PROLIPOPROTEIN DIACYLGLYCERYL TRANSFERASE"/>
    <property type="match status" value="1"/>
</dbReference>
<evidence type="ECO:0000256" key="3">
    <source>
        <dbReference type="ARBA" id="ARBA00022679"/>
    </source>
</evidence>
<dbReference type="Proteomes" id="UP000019365">
    <property type="component" value="Unassembled WGS sequence"/>
</dbReference>
<feature type="transmembrane region" description="Helical" evidence="7">
    <location>
        <begin position="208"/>
        <end position="226"/>
    </location>
</feature>
<feature type="transmembrane region" description="Helical" evidence="7">
    <location>
        <begin position="265"/>
        <end position="286"/>
    </location>
</feature>
<dbReference type="EMBL" id="ATAX01000006">
    <property type="protein sequence ID" value="EWM55120.1"/>
    <property type="molecule type" value="Genomic_DNA"/>
</dbReference>
<comment type="subcellular location">
    <subcellularLocation>
        <location evidence="7">Cell membrane</location>
        <topology evidence="7">Multi-pass membrane protein</topology>
    </subcellularLocation>
</comment>
<dbReference type="eggNOG" id="COG0682">
    <property type="taxonomic scope" value="Bacteria"/>
</dbReference>
<dbReference type="GO" id="GO:0008961">
    <property type="term" value="F:phosphatidylglycerol-prolipoprotein diacylglyceryl transferase activity"/>
    <property type="evidence" value="ECO:0007669"/>
    <property type="project" value="UniProtKB-UniRule"/>
</dbReference>
<dbReference type="HAMAP" id="MF_01147">
    <property type="entry name" value="Lgt"/>
    <property type="match status" value="1"/>
</dbReference>
<dbReference type="OrthoDB" id="871140at2"/>
<comment type="caution">
    <text evidence="9">The sequence shown here is derived from an EMBL/GenBank/DDBJ whole genome shotgun (WGS) entry which is preliminary data.</text>
</comment>
<dbReference type="InterPro" id="IPR001640">
    <property type="entry name" value="Lgt"/>
</dbReference>
<keyword evidence="2 7" id="KW-1003">Cell membrane</keyword>
<feature type="compositionally biased region" description="Acidic residues" evidence="8">
    <location>
        <begin position="380"/>
        <end position="398"/>
    </location>
</feature>
<evidence type="ECO:0000256" key="8">
    <source>
        <dbReference type="SAM" id="MobiDB-lite"/>
    </source>
</evidence>
<evidence type="ECO:0000256" key="2">
    <source>
        <dbReference type="ARBA" id="ARBA00022475"/>
    </source>
</evidence>
<feature type="transmembrane region" description="Helical" evidence="7">
    <location>
        <begin position="67"/>
        <end position="88"/>
    </location>
</feature>
<comment type="pathway">
    <text evidence="7">Protein modification; lipoprotein biosynthesis (diacylglyceryl transfer).</text>
</comment>
<dbReference type="PATRIC" id="fig|1341157.4.peg.225"/>
<name>W7V2D6_RUMFL</name>
<proteinExistence type="inferred from homology"/>
<evidence type="ECO:0000256" key="6">
    <source>
        <dbReference type="ARBA" id="ARBA00023136"/>
    </source>
</evidence>
<dbReference type="EC" id="2.5.1.145" evidence="7"/>
<evidence type="ECO:0000256" key="5">
    <source>
        <dbReference type="ARBA" id="ARBA00022989"/>
    </source>
</evidence>
<dbReference type="UniPathway" id="UPA00664"/>
<feature type="compositionally biased region" description="Acidic residues" evidence="8">
    <location>
        <begin position="328"/>
        <end position="350"/>
    </location>
</feature>
<dbReference type="NCBIfam" id="TIGR00544">
    <property type="entry name" value="lgt"/>
    <property type="match status" value="1"/>
</dbReference>
<feature type="binding site" evidence="7">
    <location>
        <position position="152"/>
    </location>
    <ligand>
        <name>a 1,2-diacyl-sn-glycero-3-phospho-(1'-sn-glycerol)</name>
        <dbReference type="ChEBI" id="CHEBI:64716"/>
    </ligand>
</feature>
<accession>W7V2D6</accession>
<keyword evidence="3 7" id="KW-0808">Transferase</keyword>
<dbReference type="GO" id="GO:0005886">
    <property type="term" value="C:plasma membrane"/>
    <property type="evidence" value="ECO:0007669"/>
    <property type="project" value="UniProtKB-SubCell"/>
</dbReference>
<evidence type="ECO:0000256" key="7">
    <source>
        <dbReference type="HAMAP-Rule" id="MF_01147"/>
    </source>
</evidence>
<comment type="function">
    <text evidence="7">Catalyzes the transfer of the diacylglyceryl group from phosphatidylglycerol to the sulfhydryl group of the N-terminal cysteine of a prolipoprotein, the first step in the formation of mature lipoproteins.</text>
</comment>
<feature type="transmembrane region" description="Helical" evidence="7">
    <location>
        <begin position="108"/>
        <end position="126"/>
    </location>
</feature>
<evidence type="ECO:0000256" key="1">
    <source>
        <dbReference type="ARBA" id="ARBA00007150"/>
    </source>
</evidence>
<dbReference type="PROSITE" id="PS01311">
    <property type="entry name" value="LGT"/>
    <property type="match status" value="1"/>
</dbReference>
<dbReference type="AlphaFoldDB" id="W7V2D6"/>
<feature type="compositionally biased region" description="Acidic residues" evidence="8">
    <location>
        <begin position="358"/>
        <end position="370"/>
    </location>
</feature>
<dbReference type="RefSeq" id="WP_037296513.1">
    <property type="nucleotide sequence ID" value="NZ_ATAX01000006.1"/>
</dbReference>
<evidence type="ECO:0000256" key="4">
    <source>
        <dbReference type="ARBA" id="ARBA00022692"/>
    </source>
</evidence>